<dbReference type="PANTHER" id="PTHR16088">
    <property type="entry name" value="YY1 ASSOCIATED PROTEIN-RELATED"/>
    <property type="match status" value="1"/>
</dbReference>
<evidence type="ECO:0000256" key="1">
    <source>
        <dbReference type="ARBA" id="ARBA00004123"/>
    </source>
</evidence>
<accession>A0A8C7G7T6</accession>
<sequence length="936" mass="105771">MNLVRKRNSSSLKGGPDKSIRTEKPQSIRPPASHNASSSPLTTEASGIVTTSKEERGLEVHGTSRKKGAVKRKKRAADREVGERLQEVADPEVEIDRELDRELENKSRQHNLTTANVRNIIHEVITNEHVVAMMKAAINETEAVPVFEPKMTRSKFKEVVEKGVVIPTWNMSPIKKVNKEKAPQFVDIQLAEEDSSDEEYCPDEEEEDETAEDTFQESDMESTASSPRGIRGGFNRKIHTEWDDDRSCSPIRSRHLKVEVVPMGPPPPPQAPPEFSFLEKLHAVEEELAIGTVCLEPYQPPLADGLMACRTRSKRPLRDVPMGQLEAELCAPDITPDMYGCDSAPEDPEWTHWLQGIMTSDMYNDEEGDDDDDDPEYNFLAEIDEPDVEDYRNDRAVRITKKEVNQLMEELFETLTAQEQDGEGHEEEEEREEEAPVLGTPTFNTPPDIPLEDPMAEVTAGRYRTVKEQLDAIRRRRALLESQGLLVPRALITKPRESPPPFTPTLSHHQRLQLQQQVQQHVQLLTQVHMLTSPVAALQSEAATTKQFLVREKHTDTFTSAFSFRKHPSMPPQLAWLFATRPVFLYPELLPHVSLDPALHSARSVSMFTAGEDCLIVLGLRNLGETLQPKELLCHYLLRAKRVSQLRDHIMEKCKHTHPNNVIKVCHALQEVPGRVEEFLEVLYEFEQDRDGHTSVELFMRLKPVLNEWPELLRDFAAFLHPEQAQECGLLSEQQAFERSRHFLRQLELSFGENSSHYRKIVSVLQGGPTLSPAGIKEVKAQIANLLRGHTHLQGEFWVFFNELHLRSSLQCQTENRGRGDVTNTISTSQKSSAANKPRRCKGTKTPKATQVKEKEGDHCTHPESSVCAKNISLTPSGEKVILWTREADRAILTACQQKGANKITFEAVSAQLGNKTGNEVRERSVASFYRAAATE</sequence>
<feature type="region of interest" description="Disordered" evidence="5">
    <location>
        <begin position="191"/>
        <end position="237"/>
    </location>
</feature>
<dbReference type="SUPFAM" id="SSF46689">
    <property type="entry name" value="Homeodomain-like"/>
    <property type="match status" value="1"/>
</dbReference>
<feature type="compositionally biased region" description="Basic and acidic residues" evidence="5">
    <location>
        <begin position="15"/>
        <end position="26"/>
    </location>
</feature>
<dbReference type="GeneTree" id="ENSGT00940000164105"/>
<reference evidence="6" key="2">
    <citation type="submission" date="2025-09" db="UniProtKB">
        <authorList>
            <consortium name="Ensembl"/>
        </authorList>
    </citation>
    <scope>IDENTIFICATION</scope>
</reference>
<protein>
    <submittedName>
        <fullName evidence="6">GON-4-like protein</fullName>
    </submittedName>
</protein>
<feature type="compositionally biased region" description="Basic and acidic residues" evidence="5">
    <location>
        <begin position="851"/>
        <end position="861"/>
    </location>
</feature>
<dbReference type="InterPro" id="IPR036600">
    <property type="entry name" value="PAH_sf"/>
</dbReference>
<reference evidence="6" key="1">
    <citation type="submission" date="2025-08" db="UniProtKB">
        <authorList>
            <consortium name="Ensembl"/>
        </authorList>
    </citation>
    <scope>IDENTIFICATION</scope>
</reference>
<evidence type="ECO:0000313" key="7">
    <source>
        <dbReference type="Proteomes" id="UP000694557"/>
    </source>
</evidence>
<evidence type="ECO:0000256" key="2">
    <source>
        <dbReference type="ARBA" id="ARBA00023015"/>
    </source>
</evidence>
<dbReference type="InterPro" id="IPR003822">
    <property type="entry name" value="PAH"/>
</dbReference>
<keyword evidence="7" id="KW-1185">Reference proteome</keyword>
<evidence type="ECO:0000256" key="4">
    <source>
        <dbReference type="ARBA" id="ARBA00023242"/>
    </source>
</evidence>
<feature type="region of interest" description="Disordered" evidence="5">
    <location>
        <begin position="816"/>
        <end position="861"/>
    </location>
</feature>
<dbReference type="SUPFAM" id="SSF47762">
    <property type="entry name" value="PAH2 domain"/>
    <property type="match status" value="2"/>
</dbReference>
<feature type="compositionally biased region" description="Basic residues" evidence="5">
    <location>
        <begin position="63"/>
        <end position="76"/>
    </location>
</feature>
<dbReference type="InterPro" id="IPR052435">
    <property type="entry name" value="YY1-Transcr_Regul"/>
</dbReference>
<gene>
    <name evidence="6" type="primary">LOC109875807</name>
</gene>
<name>A0A8C7G7T6_ONCKI</name>
<feature type="compositionally biased region" description="Acidic residues" evidence="5">
    <location>
        <begin position="420"/>
        <end position="435"/>
    </location>
</feature>
<dbReference type="AlphaFoldDB" id="A0A8C7G7T6"/>
<evidence type="ECO:0000256" key="3">
    <source>
        <dbReference type="ARBA" id="ARBA00023163"/>
    </source>
</evidence>
<keyword evidence="2" id="KW-0805">Transcription regulation</keyword>
<organism evidence="6 7">
    <name type="scientific">Oncorhynchus kisutch</name>
    <name type="common">Coho salmon</name>
    <name type="synonym">Salmo kisutch</name>
    <dbReference type="NCBI Taxonomy" id="8019"/>
    <lineage>
        <taxon>Eukaryota</taxon>
        <taxon>Metazoa</taxon>
        <taxon>Chordata</taxon>
        <taxon>Craniata</taxon>
        <taxon>Vertebrata</taxon>
        <taxon>Euteleostomi</taxon>
        <taxon>Actinopterygii</taxon>
        <taxon>Neopterygii</taxon>
        <taxon>Teleostei</taxon>
        <taxon>Protacanthopterygii</taxon>
        <taxon>Salmoniformes</taxon>
        <taxon>Salmonidae</taxon>
        <taxon>Salmoninae</taxon>
        <taxon>Oncorhynchus</taxon>
    </lineage>
</organism>
<keyword evidence="4" id="KW-0539">Nucleus</keyword>
<dbReference type="Pfam" id="PF21227">
    <property type="entry name" value="Myb_DNA-binding_7"/>
    <property type="match status" value="1"/>
</dbReference>
<feature type="compositionally biased region" description="Acidic residues" evidence="5">
    <location>
        <begin position="191"/>
        <end position="220"/>
    </location>
</feature>
<feature type="region of interest" description="Disordered" evidence="5">
    <location>
        <begin position="1"/>
        <end position="85"/>
    </location>
</feature>
<feature type="region of interest" description="Disordered" evidence="5">
    <location>
        <begin position="417"/>
        <end position="453"/>
    </location>
</feature>
<dbReference type="InterPro" id="IPR009057">
    <property type="entry name" value="Homeodomain-like_sf"/>
</dbReference>
<evidence type="ECO:0000313" key="6">
    <source>
        <dbReference type="Ensembl" id="ENSOKIP00005038139.1"/>
    </source>
</evidence>
<dbReference type="Gene3D" id="1.10.10.60">
    <property type="entry name" value="Homeodomain-like"/>
    <property type="match status" value="1"/>
</dbReference>
<comment type="subcellular location">
    <subcellularLocation>
        <location evidence="1">Nucleus</location>
    </subcellularLocation>
</comment>
<dbReference type="GO" id="GO:0006355">
    <property type="term" value="P:regulation of DNA-templated transcription"/>
    <property type="evidence" value="ECO:0007669"/>
    <property type="project" value="InterPro"/>
</dbReference>
<proteinExistence type="predicted"/>
<feature type="compositionally biased region" description="Polar residues" evidence="5">
    <location>
        <begin position="34"/>
        <end position="51"/>
    </location>
</feature>
<dbReference type="Proteomes" id="UP000694557">
    <property type="component" value="Unassembled WGS sequence"/>
</dbReference>
<keyword evidence="3" id="KW-0804">Transcription</keyword>
<feature type="compositionally biased region" description="Polar residues" evidence="5">
    <location>
        <begin position="822"/>
        <end position="835"/>
    </location>
</feature>
<evidence type="ECO:0000256" key="5">
    <source>
        <dbReference type="SAM" id="MobiDB-lite"/>
    </source>
</evidence>
<dbReference type="PANTHER" id="PTHR16088:SF3">
    <property type="entry name" value="GON-4-LIKE PROTEIN"/>
    <property type="match status" value="1"/>
</dbReference>
<dbReference type="Pfam" id="PF02671">
    <property type="entry name" value="PAH"/>
    <property type="match status" value="1"/>
</dbReference>
<dbReference type="GO" id="GO:0005634">
    <property type="term" value="C:nucleus"/>
    <property type="evidence" value="ECO:0007669"/>
    <property type="project" value="UniProtKB-SubCell"/>
</dbReference>
<dbReference type="Ensembl" id="ENSOKIT00005040242.1">
    <property type="protein sequence ID" value="ENSOKIP00005038139.1"/>
    <property type="gene ID" value="ENSOKIG00005016209.1"/>
</dbReference>
<dbReference type="GO" id="GO:0003712">
    <property type="term" value="F:transcription coregulator activity"/>
    <property type="evidence" value="ECO:0007669"/>
    <property type="project" value="TreeGrafter"/>
</dbReference>